<feature type="compositionally biased region" description="Low complexity" evidence="5">
    <location>
        <begin position="30"/>
        <end position="53"/>
    </location>
</feature>
<dbReference type="PaxDb" id="3218-PP1S133_69V6.1"/>
<dbReference type="KEGG" id="ppp:112290627"/>
<dbReference type="RefSeq" id="XP_024392873.1">
    <property type="nucleotide sequence ID" value="XM_024537105.2"/>
</dbReference>
<evidence type="ECO:0000256" key="1">
    <source>
        <dbReference type="ARBA" id="ARBA00022857"/>
    </source>
</evidence>
<dbReference type="InterPro" id="IPR006139">
    <property type="entry name" value="D-isomer_2_OHA_DH_cat_dom"/>
</dbReference>
<evidence type="ECO:0000256" key="4">
    <source>
        <dbReference type="RuleBase" id="RU003719"/>
    </source>
</evidence>
<dbReference type="PANTHER" id="PTHR10996">
    <property type="entry name" value="2-HYDROXYACID DEHYDROGENASE-RELATED"/>
    <property type="match status" value="1"/>
</dbReference>
<accession>A0A2K1JKT4</accession>
<protein>
    <submittedName>
        <fullName evidence="8 9">Uncharacterized protein</fullName>
    </submittedName>
</protein>
<dbReference type="FunCoup" id="A0A2K1JKT4">
    <property type="interactions" value="2818"/>
</dbReference>
<evidence type="ECO:0000313" key="10">
    <source>
        <dbReference type="Proteomes" id="UP000006727"/>
    </source>
</evidence>
<evidence type="ECO:0000259" key="6">
    <source>
        <dbReference type="Pfam" id="PF00389"/>
    </source>
</evidence>
<evidence type="ECO:0000313" key="8">
    <source>
        <dbReference type="EMBL" id="PNR42163.1"/>
    </source>
</evidence>
<comment type="similarity">
    <text evidence="4">Belongs to the D-isomer specific 2-hydroxyacid dehydrogenase family.</text>
</comment>
<dbReference type="GO" id="GO:0005829">
    <property type="term" value="C:cytosol"/>
    <property type="evidence" value="ECO:0000318"/>
    <property type="project" value="GO_Central"/>
</dbReference>
<dbReference type="OrthoDB" id="298012at2759"/>
<dbReference type="CDD" id="cd12156">
    <property type="entry name" value="HPPR"/>
    <property type="match status" value="1"/>
</dbReference>
<dbReference type="STRING" id="3218.A0A2K1JKT4"/>
<dbReference type="GO" id="GO:0051287">
    <property type="term" value="F:NAD binding"/>
    <property type="evidence" value="ECO:0007669"/>
    <property type="project" value="InterPro"/>
</dbReference>
<dbReference type="PANTHER" id="PTHR10996:SF178">
    <property type="entry name" value="2-HYDROXYACID DEHYDROGENASE YGL185C-RELATED"/>
    <property type="match status" value="1"/>
</dbReference>
<dbReference type="InterPro" id="IPR036291">
    <property type="entry name" value="NAD(P)-bd_dom_sf"/>
</dbReference>
<reference evidence="9" key="3">
    <citation type="submission" date="2020-12" db="UniProtKB">
        <authorList>
            <consortium name="EnsemblPlants"/>
        </authorList>
    </citation>
    <scope>IDENTIFICATION</scope>
</reference>
<dbReference type="GeneID" id="112290627"/>
<dbReference type="EnsemblPlants" id="Pp3c13_4850V3.1">
    <property type="protein sequence ID" value="Pp3c13_4850V3.1"/>
    <property type="gene ID" value="Pp3c13_4850"/>
</dbReference>
<evidence type="ECO:0000256" key="3">
    <source>
        <dbReference type="ARBA" id="ARBA00023027"/>
    </source>
</evidence>
<dbReference type="Gene3D" id="3.40.50.720">
    <property type="entry name" value="NAD(P)-binding Rossmann-like Domain"/>
    <property type="match status" value="2"/>
</dbReference>
<dbReference type="EnsemblPlants" id="Pp3c13_4850V3.2">
    <property type="protein sequence ID" value="Pp3c13_4850V3.2"/>
    <property type="gene ID" value="Pp3c13_4850"/>
</dbReference>
<feature type="domain" description="D-isomer specific 2-hydroxyacid dehydrogenase NAD-binding" evidence="7">
    <location>
        <begin position="196"/>
        <end position="369"/>
    </location>
</feature>
<keyword evidence="3" id="KW-0520">NAD</keyword>
<dbReference type="GO" id="GO:0016618">
    <property type="term" value="F:hydroxypyruvate reductase [NAD(P)H] activity"/>
    <property type="evidence" value="ECO:0000318"/>
    <property type="project" value="GO_Central"/>
</dbReference>
<dbReference type="Pfam" id="PF02826">
    <property type="entry name" value="2-Hacid_dh_C"/>
    <property type="match status" value="1"/>
</dbReference>
<dbReference type="AlphaFoldDB" id="A0A2K1JKT4"/>
<gene>
    <name evidence="9" type="primary">LOC112290627</name>
    <name evidence="8" type="ORF">PHYPA_016992</name>
</gene>
<dbReference type="OMA" id="PHIAWAY"/>
<dbReference type="EMBL" id="ABEU02000013">
    <property type="protein sequence ID" value="PNR42163.1"/>
    <property type="molecule type" value="Genomic_DNA"/>
</dbReference>
<keyword evidence="10" id="KW-1185">Reference proteome</keyword>
<proteinExistence type="inferred from homology"/>
<dbReference type="Gramene" id="Pp3c13_4850V3.1">
    <property type="protein sequence ID" value="Pp3c13_4850V3.1"/>
    <property type="gene ID" value="Pp3c13_4850"/>
</dbReference>
<evidence type="ECO:0000256" key="2">
    <source>
        <dbReference type="ARBA" id="ARBA00023002"/>
    </source>
</evidence>
<sequence>MHACIPCYHFVGVGLQRSKLRSLLPIVISSSSPSSSPSSSSSSSSSSFSTPSSTINRLLPIPSPRAPRVAQATRGSFKNMAVKAASPNGKPHVLMMALLMPYLRDSLESKFNLLPLWEQSNKDEYLASVADCVRAVVTSTNSVVDAKLLEKLPKVEIVSSFSVGTDKVDVAYCKERGIAVTNTPDVLTDDCADLAIALLLTTMRQICSADRYVRKGCWPKQGDYPLSYKMSGKDLGIVGLGRIGKAVAKRAEAFGCKIKYYARSDKKDVPYEYYGSVLELAKNSDMLVVCCAFTKETAKIIDKRVLDALGPEGFLVNISRGGVVDEPELVKALLECRLGGAGLDVYENEPHVPQELWNMDNVVLLPHVASGTLDTRRAMADLVSGNLEAHFSGKPLFTPVT</sequence>
<dbReference type="Gramene" id="Pp3c13_4850V3.2">
    <property type="protein sequence ID" value="Pp3c13_4850V3.2"/>
    <property type="gene ID" value="Pp3c13_4850"/>
</dbReference>
<feature type="region of interest" description="Disordered" evidence="5">
    <location>
        <begin position="30"/>
        <end position="62"/>
    </location>
</feature>
<evidence type="ECO:0000259" key="7">
    <source>
        <dbReference type="Pfam" id="PF02826"/>
    </source>
</evidence>
<dbReference type="GO" id="GO:0030267">
    <property type="term" value="F:glyoxylate reductase (NADPH) activity"/>
    <property type="evidence" value="ECO:0000318"/>
    <property type="project" value="GO_Central"/>
</dbReference>
<organism evidence="8">
    <name type="scientific">Physcomitrium patens</name>
    <name type="common">Spreading-leaved earth moss</name>
    <name type="synonym">Physcomitrella patens</name>
    <dbReference type="NCBI Taxonomy" id="3218"/>
    <lineage>
        <taxon>Eukaryota</taxon>
        <taxon>Viridiplantae</taxon>
        <taxon>Streptophyta</taxon>
        <taxon>Embryophyta</taxon>
        <taxon>Bryophyta</taxon>
        <taxon>Bryophytina</taxon>
        <taxon>Bryopsida</taxon>
        <taxon>Funariidae</taxon>
        <taxon>Funariales</taxon>
        <taxon>Funariaceae</taxon>
        <taxon>Physcomitrium</taxon>
    </lineage>
</organism>
<dbReference type="InterPro" id="IPR006140">
    <property type="entry name" value="D-isomer_DH_NAD-bd"/>
</dbReference>
<keyword evidence="2 4" id="KW-0560">Oxidoreductase</keyword>
<dbReference type="InterPro" id="IPR050223">
    <property type="entry name" value="D-isomer_2-hydroxyacid_DH"/>
</dbReference>
<reference evidence="8 10" key="1">
    <citation type="journal article" date="2008" name="Science">
        <title>The Physcomitrella genome reveals evolutionary insights into the conquest of land by plants.</title>
        <authorList>
            <person name="Rensing S."/>
            <person name="Lang D."/>
            <person name="Zimmer A."/>
            <person name="Terry A."/>
            <person name="Salamov A."/>
            <person name="Shapiro H."/>
            <person name="Nishiyama T."/>
            <person name="Perroud P.-F."/>
            <person name="Lindquist E."/>
            <person name="Kamisugi Y."/>
            <person name="Tanahashi T."/>
            <person name="Sakakibara K."/>
            <person name="Fujita T."/>
            <person name="Oishi K."/>
            <person name="Shin-I T."/>
            <person name="Kuroki Y."/>
            <person name="Toyoda A."/>
            <person name="Suzuki Y."/>
            <person name="Hashimoto A."/>
            <person name="Yamaguchi K."/>
            <person name="Sugano A."/>
            <person name="Kohara Y."/>
            <person name="Fujiyama A."/>
            <person name="Anterola A."/>
            <person name="Aoki S."/>
            <person name="Ashton N."/>
            <person name="Barbazuk W.B."/>
            <person name="Barker E."/>
            <person name="Bennetzen J."/>
            <person name="Bezanilla M."/>
            <person name="Blankenship R."/>
            <person name="Cho S.H."/>
            <person name="Dutcher S."/>
            <person name="Estelle M."/>
            <person name="Fawcett J.A."/>
            <person name="Gundlach H."/>
            <person name="Hanada K."/>
            <person name="Heyl A."/>
            <person name="Hicks K.A."/>
            <person name="Hugh J."/>
            <person name="Lohr M."/>
            <person name="Mayer K."/>
            <person name="Melkozernov A."/>
            <person name="Murata T."/>
            <person name="Nelson D."/>
            <person name="Pils B."/>
            <person name="Prigge M."/>
            <person name="Reiss B."/>
            <person name="Renner T."/>
            <person name="Rombauts S."/>
            <person name="Rushton P."/>
            <person name="Sanderfoot A."/>
            <person name="Schween G."/>
            <person name="Shiu S.-H."/>
            <person name="Stueber K."/>
            <person name="Theodoulou F.L."/>
            <person name="Tu H."/>
            <person name="Van de Peer Y."/>
            <person name="Verrier P.J."/>
            <person name="Waters E."/>
            <person name="Wood A."/>
            <person name="Yang L."/>
            <person name="Cove D."/>
            <person name="Cuming A."/>
            <person name="Hasebe M."/>
            <person name="Lucas S."/>
            <person name="Mishler D.B."/>
            <person name="Reski R."/>
            <person name="Grigoriev I."/>
            <person name="Quatrano R.S."/>
            <person name="Boore J.L."/>
        </authorList>
    </citation>
    <scope>NUCLEOTIDE SEQUENCE [LARGE SCALE GENOMIC DNA]</scope>
    <source>
        <strain evidence="9 10">cv. Gransden 2004</strain>
    </source>
</reference>
<evidence type="ECO:0000313" key="9">
    <source>
        <dbReference type="EnsemblPlants" id="Pp3c13_4850V3.1"/>
    </source>
</evidence>
<dbReference type="SUPFAM" id="SSF51735">
    <property type="entry name" value="NAD(P)-binding Rossmann-fold domains"/>
    <property type="match status" value="1"/>
</dbReference>
<dbReference type="Proteomes" id="UP000006727">
    <property type="component" value="Chromosome 13"/>
</dbReference>
<evidence type="ECO:0000256" key="5">
    <source>
        <dbReference type="SAM" id="MobiDB-lite"/>
    </source>
</evidence>
<feature type="domain" description="D-isomer specific 2-hydroxyacid dehydrogenase catalytic" evidence="6">
    <location>
        <begin position="99"/>
        <end position="399"/>
    </location>
</feature>
<keyword evidence="1" id="KW-0521">NADP</keyword>
<dbReference type="FunFam" id="3.40.50.720:FF:000213">
    <property type="entry name" value="Putative 2-hydroxyacid dehydrogenase"/>
    <property type="match status" value="1"/>
</dbReference>
<dbReference type="Pfam" id="PF00389">
    <property type="entry name" value="2-Hacid_dh"/>
    <property type="match status" value="1"/>
</dbReference>
<name>A0A2K1JKT4_PHYPA</name>
<dbReference type="SUPFAM" id="SSF52283">
    <property type="entry name" value="Formate/glycerate dehydrogenase catalytic domain-like"/>
    <property type="match status" value="1"/>
</dbReference>
<reference evidence="8 10" key="2">
    <citation type="journal article" date="2018" name="Plant J.">
        <title>The Physcomitrella patens chromosome-scale assembly reveals moss genome structure and evolution.</title>
        <authorList>
            <person name="Lang D."/>
            <person name="Ullrich K.K."/>
            <person name="Murat F."/>
            <person name="Fuchs J."/>
            <person name="Jenkins J."/>
            <person name="Haas F.B."/>
            <person name="Piednoel M."/>
            <person name="Gundlach H."/>
            <person name="Van Bel M."/>
            <person name="Meyberg R."/>
            <person name="Vives C."/>
            <person name="Morata J."/>
            <person name="Symeonidi A."/>
            <person name="Hiss M."/>
            <person name="Muchero W."/>
            <person name="Kamisugi Y."/>
            <person name="Saleh O."/>
            <person name="Blanc G."/>
            <person name="Decker E.L."/>
            <person name="van Gessel N."/>
            <person name="Grimwood J."/>
            <person name="Hayes R.D."/>
            <person name="Graham S.W."/>
            <person name="Gunter L.E."/>
            <person name="McDaniel S.F."/>
            <person name="Hoernstein S.N.W."/>
            <person name="Larsson A."/>
            <person name="Li F.W."/>
            <person name="Perroud P.F."/>
            <person name="Phillips J."/>
            <person name="Ranjan P."/>
            <person name="Rokshar D.S."/>
            <person name="Rothfels C.J."/>
            <person name="Schneider L."/>
            <person name="Shu S."/>
            <person name="Stevenson D.W."/>
            <person name="Thummler F."/>
            <person name="Tillich M."/>
            <person name="Villarreal Aguilar J.C."/>
            <person name="Widiez T."/>
            <person name="Wong G.K."/>
            <person name="Wymore A."/>
            <person name="Zhang Y."/>
            <person name="Zimmer A.D."/>
            <person name="Quatrano R.S."/>
            <person name="Mayer K.F.X."/>
            <person name="Goodstein D."/>
            <person name="Casacuberta J.M."/>
            <person name="Vandepoele K."/>
            <person name="Reski R."/>
            <person name="Cuming A.C."/>
            <person name="Tuskan G.A."/>
            <person name="Maumus F."/>
            <person name="Salse J."/>
            <person name="Schmutz J."/>
            <person name="Rensing S.A."/>
        </authorList>
    </citation>
    <scope>NUCLEOTIDE SEQUENCE [LARGE SCALE GENOMIC DNA]</scope>
    <source>
        <strain evidence="9 10">cv. Gransden 2004</strain>
    </source>
</reference>